<dbReference type="PROSITE" id="PS50887">
    <property type="entry name" value="GGDEF"/>
    <property type="match status" value="1"/>
</dbReference>
<dbReference type="PANTHER" id="PTHR45138:SF23">
    <property type="entry name" value="SIGNALING PROTEIN"/>
    <property type="match status" value="1"/>
</dbReference>
<evidence type="ECO:0000313" key="2">
    <source>
        <dbReference type="EMBL" id="KGN01740.1"/>
    </source>
</evidence>
<dbReference type="GO" id="GO:0052621">
    <property type="term" value="F:diguanylate cyclase activity"/>
    <property type="evidence" value="ECO:0007669"/>
    <property type="project" value="TreeGrafter"/>
</dbReference>
<dbReference type="InterPro" id="IPR050469">
    <property type="entry name" value="Diguanylate_Cyclase"/>
</dbReference>
<dbReference type="EMBL" id="JDRX01000017">
    <property type="protein sequence ID" value="KGN01740.1"/>
    <property type="molecule type" value="Genomic_DNA"/>
</dbReference>
<evidence type="ECO:0000313" key="3">
    <source>
        <dbReference type="Proteomes" id="UP000030016"/>
    </source>
</evidence>
<dbReference type="Gene3D" id="3.30.70.270">
    <property type="match status" value="1"/>
</dbReference>
<organism evidence="2 3">
    <name type="scientific">Clostridium novyi A str. 4570</name>
    <dbReference type="NCBI Taxonomy" id="1444290"/>
    <lineage>
        <taxon>Bacteria</taxon>
        <taxon>Bacillati</taxon>
        <taxon>Bacillota</taxon>
        <taxon>Clostridia</taxon>
        <taxon>Eubacteriales</taxon>
        <taxon>Clostridiaceae</taxon>
        <taxon>Clostridium</taxon>
    </lineage>
</organism>
<dbReference type="Pfam" id="PF00990">
    <property type="entry name" value="GGDEF"/>
    <property type="match status" value="1"/>
</dbReference>
<dbReference type="InterPro" id="IPR029787">
    <property type="entry name" value="Nucleotide_cyclase"/>
</dbReference>
<dbReference type="GO" id="GO:0005886">
    <property type="term" value="C:plasma membrane"/>
    <property type="evidence" value="ECO:0007669"/>
    <property type="project" value="TreeGrafter"/>
</dbReference>
<dbReference type="Proteomes" id="UP000030016">
    <property type="component" value="Unassembled WGS sequence"/>
</dbReference>
<dbReference type="RefSeq" id="WP_039250131.1">
    <property type="nucleotide sequence ID" value="NZ_JDRX01000017.1"/>
</dbReference>
<dbReference type="FunFam" id="3.30.70.270:FF:000001">
    <property type="entry name" value="Diguanylate cyclase domain protein"/>
    <property type="match status" value="1"/>
</dbReference>
<comment type="caution">
    <text evidence="2">The sequence shown here is derived from an EMBL/GenBank/DDBJ whole genome shotgun (WGS) entry which is preliminary data.</text>
</comment>
<dbReference type="InterPro" id="IPR043128">
    <property type="entry name" value="Rev_trsase/Diguanyl_cyclase"/>
</dbReference>
<gene>
    <name evidence="2" type="ORF">Z969_07855</name>
</gene>
<accession>A0AA88ZLP2</accession>
<dbReference type="AlphaFoldDB" id="A0AA88ZLP2"/>
<dbReference type="GO" id="GO:0043709">
    <property type="term" value="P:cell adhesion involved in single-species biofilm formation"/>
    <property type="evidence" value="ECO:0007669"/>
    <property type="project" value="TreeGrafter"/>
</dbReference>
<sequence>MNYENMTKEELIEILRYKESVLNKLYLEKEKLKYYANTDVMTGVLNRRAGLKLLNKEFDLSKISNENIVICFADVDKLKMINDTFGHKEGDKVLKSVAKTLRDSIRKDDFIIRMGGDEFLIVFPRTSIKDISAICNRIDEILEEINKNGCEYNLNLSYGFYEYNPKVDNKMTLNDLIKNADMEMYKKKRENTQS</sequence>
<protein>
    <recommendedName>
        <fullName evidence="1">GGDEF domain-containing protein</fullName>
    </recommendedName>
</protein>
<dbReference type="GO" id="GO:1902201">
    <property type="term" value="P:negative regulation of bacterial-type flagellum-dependent cell motility"/>
    <property type="evidence" value="ECO:0007669"/>
    <property type="project" value="TreeGrafter"/>
</dbReference>
<proteinExistence type="predicted"/>
<dbReference type="CDD" id="cd01949">
    <property type="entry name" value="GGDEF"/>
    <property type="match status" value="1"/>
</dbReference>
<dbReference type="SUPFAM" id="SSF55073">
    <property type="entry name" value="Nucleotide cyclase"/>
    <property type="match status" value="1"/>
</dbReference>
<evidence type="ECO:0000259" key="1">
    <source>
        <dbReference type="PROSITE" id="PS50887"/>
    </source>
</evidence>
<dbReference type="InterPro" id="IPR000160">
    <property type="entry name" value="GGDEF_dom"/>
</dbReference>
<dbReference type="SMART" id="SM00267">
    <property type="entry name" value="GGDEF"/>
    <property type="match status" value="1"/>
</dbReference>
<name>A0AA88ZLP2_CLONO</name>
<reference evidence="2 3" key="1">
    <citation type="submission" date="2014-01" db="EMBL/GenBank/DDBJ databases">
        <title>Plasmidome dynamics in the species complex Clostridium novyi sensu lato converts strains of independent lineages into distinctly different pathogens.</title>
        <authorList>
            <person name="Skarin H."/>
            <person name="Segerman B."/>
        </authorList>
    </citation>
    <scope>NUCLEOTIDE SEQUENCE [LARGE SCALE GENOMIC DNA]</scope>
    <source>
        <strain evidence="2 3">4570</strain>
    </source>
</reference>
<dbReference type="PANTHER" id="PTHR45138">
    <property type="entry name" value="REGULATORY COMPONENTS OF SENSORY TRANSDUCTION SYSTEM"/>
    <property type="match status" value="1"/>
</dbReference>
<dbReference type="NCBIfam" id="TIGR00254">
    <property type="entry name" value="GGDEF"/>
    <property type="match status" value="1"/>
</dbReference>
<feature type="domain" description="GGDEF" evidence="1">
    <location>
        <begin position="66"/>
        <end position="194"/>
    </location>
</feature>